<keyword evidence="3 6" id="KW-0812">Transmembrane</keyword>
<dbReference type="Pfam" id="PF01810">
    <property type="entry name" value="LysE"/>
    <property type="match status" value="1"/>
</dbReference>
<dbReference type="EMBL" id="BAABJQ010000006">
    <property type="protein sequence ID" value="GAA5184248.1"/>
    <property type="molecule type" value="Genomic_DNA"/>
</dbReference>
<feature type="transmembrane region" description="Helical" evidence="6">
    <location>
        <begin position="169"/>
        <end position="186"/>
    </location>
</feature>
<evidence type="ECO:0000256" key="3">
    <source>
        <dbReference type="ARBA" id="ARBA00022692"/>
    </source>
</evidence>
<keyword evidence="4 6" id="KW-1133">Transmembrane helix</keyword>
<evidence type="ECO:0000256" key="1">
    <source>
        <dbReference type="ARBA" id="ARBA00004651"/>
    </source>
</evidence>
<evidence type="ECO:0000256" key="6">
    <source>
        <dbReference type="SAM" id="Phobius"/>
    </source>
</evidence>
<dbReference type="PANTHER" id="PTHR30086:SF20">
    <property type="entry name" value="ARGININE EXPORTER PROTEIN ARGO-RELATED"/>
    <property type="match status" value="1"/>
</dbReference>
<name>A0ABP9RQW1_9ACTN</name>
<evidence type="ECO:0000256" key="4">
    <source>
        <dbReference type="ARBA" id="ARBA00022989"/>
    </source>
</evidence>
<feature type="transmembrane region" description="Helical" evidence="6">
    <location>
        <begin position="6"/>
        <end position="30"/>
    </location>
</feature>
<keyword evidence="5 6" id="KW-0472">Membrane</keyword>
<proteinExistence type="predicted"/>
<accession>A0ABP9RQW1</accession>
<sequence>MVTLTSAVLSFAVVAGLLTIIPGLDTALVLRSAVRHGRRQAFVTALGIGTGSLVWGAAAAVGVSALLTASVLAYTVLRVAGAAYMIFLGARMLWTALRGAGGDAEPTPRIALAASASVRLAWLRGLLTNLLNPKIGAFYVAVLPQFIPAGASHLAVGVLLATVHDVEGMLWFTMIIFGAQAVRGWLRRRSVHRAVDGVTGSVLVCFGLKLGLSAR</sequence>
<protein>
    <submittedName>
        <fullName evidence="7">LysE family translocator</fullName>
    </submittedName>
</protein>
<feature type="transmembrane region" description="Helical" evidence="6">
    <location>
        <begin position="71"/>
        <end position="90"/>
    </location>
</feature>
<organism evidence="7 8">
    <name type="scientific">Rugosimonospora acidiphila</name>
    <dbReference type="NCBI Taxonomy" id="556531"/>
    <lineage>
        <taxon>Bacteria</taxon>
        <taxon>Bacillati</taxon>
        <taxon>Actinomycetota</taxon>
        <taxon>Actinomycetes</taxon>
        <taxon>Micromonosporales</taxon>
        <taxon>Micromonosporaceae</taxon>
        <taxon>Rugosimonospora</taxon>
    </lineage>
</organism>
<feature type="transmembrane region" description="Helical" evidence="6">
    <location>
        <begin position="137"/>
        <end position="163"/>
    </location>
</feature>
<evidence type="ECO:0000313" key="7">
    <source>
        <dbReference type="EMBL" id="GAA5184248.1"/>
    </source>
</evidence>
<comment type="caution">
    <text evidence="7">The sequence shown here is derived from an EMBL/GenBank/DDBJ whole genome shotgun (WGS) entry which is preliminary data.</text>
</comment>
<gene>
    <name evidence="7" type="ORF">GCM10023322_25320</name>
</gene>
<evidence type="ECO:0000256" key="2">
    <source>
        <dbReference type="ARBA" id="ARBA00022475"/>
    </source>
</evidence>
<dbReference type="InterPro" id="IPR001123">
    <property type="entry name" value="LeuE-type"/>
</dbReference>
<evidence type="ECO:0000313" key="8">
    <source>
        <dbReference type="Proteomes" id="UP001501570"/>
    </source>
</evidence>
<dbReference type="Proteomes" id="UP001501570">
    <property type="component" value="Unassembled WGS sequence"/>
</dbReference>
<comment type="subcellular location">
    <subcellularLocation>
        <location evidence="1">Cell membrane</location>
        <topology evidence="1">Multi-pass membrane protein</topology>
    </subcellularLocation>
</comment>
<keyword evidence="8" id="KW-1185">Reference proteome</keyword>
<dbReference type="PANTHER" id="PTHR30086">
    <property type="entry name" value="ARGININE EXPORTER PROTEIN ARGO"/>
    <property type="match status" value="1"/>
</dbReference>
<keyword evidence="2" id="KW-1003">Cell membrane</keyword>
<dbReference type="PIRSF" id="PIRSF006324">
    <property type="entry name" value="LeuE"/>
    <property type="match status" value="1"/>
</dbReference>
<feature type="transmembrane region" description="Helical" evidence="6">
    <location>
        <begin position="42"/>
        <end position="65"/>
    </location>
</feature>
<evidence type="ECO:0000256" key="5">
    <source>
        <dbReference type="ARBA" id="ARBA00023136"/>
    </source>
</evidence>
<reference evidence="8" key="1">
    <citation type="journal article" date="2019" name="Int. J. Syst. Evol. Microbiol.">
        <title>The Global Catalogue of Microorganisms (GCM) 10K type strain sequencing project: providing services to taxonomists for standard genome sequencing and annotation.</title>
        <authorList>
            <consortium name="The Broad Institute Genomics Platform"/>
            <consortium name="The Broad Institute Genome Sequencing Center for Infectious Disease"/>
            <person name="Wu L."/>
            <person name="Ma J."/>
        </authorList>
    </citation>
    <scope>NUCLEOTIDE SEQUENCE [LARGE SCALE GENOMIC DNA]</scope>
    <source>
        <strain evidence="8">JCM 18304</strain>
    </source>
</reference>